<dbReference type="Gene3D" id="3.30.9.10">
    <property type="entry name" value="D-Amino Acid Oxidase, subunit A, domain 2"/>
    <property type="match status" value="1"/>
</dbReference>
<dbReference type="InterPro" id="IPR006076">
    <property type="entry name" value="FAD-dep_OxRdtase"/>
</dbReference>
<dbReference type="GO" id="GO:0016491">
    <property type="term" value="F:oxidoreductase activity"/>
    <property type="evidence" value="ECO:0007669"/>
    <property type="project" value="UniProtKB-KW"/>
</dbReference>
<organism evidence="3 4">
    <name type="scientific">Roseateles toxinivorans</name>
    <dbReference type="NCBI Taxonomy" id="270368"/>
    <lineage>
        <taxon>Bacteria</taxon>
        <taxon>Pseudomonadati</taxon>
        <taxon>Pseudomonadota</taxon>
        <taxon>Betaproteobacteria</taxon>
        <taxon>Burkholderiales</taxon>
        <taxon>Sphaerotilaceae</taxon>
        <taxon>Roseateles</taxon>
    </lineage>
</organism>
<dbReference type="OrthoDB" id="9806257at2"/>
<reference evidence="3 4" key="1">
    <citation type="submission" date="2019-03" db="EMBL/GenBank/DDBJ databases">
        <title>Genomic Encyclopedia of Type Strains, Phase IV (KMG-IV): sequencing the most valuable type-strain genomes for metagenomic binning, comparative biology and taxonomic classification.</title>
        <authorList>
            <person name="Goeker M."/>
        </authorList>
    </citation>
    <scope>NUCLEOTIDE SEQUENCE [LARGE SCALE GENOMIC DNA]</scope>
    <source>
        <strain evidence="3 4">DSM 16998</strain>
    </source>
</reference>
<keyword evidence="4" id="KW-1185">Reference proteome</keyword>
<feature type="domain" description="FAD dependent oxidoreductase" evidence="2">
    <location>
        <begin position="5"/>
        <end position="352"/>
    </location>
</feature>
<dbReference type="PANTHER" id="PTHR13847">
    <property type="entry name" value="SARCOSINE DEHYDROGENASE-RELATED"/>
    <property type="match status" value="1"/>
</dbReference>
<dbReference type="Gene3D" id="3.50.50.60">
    <property type="entry name" value="FAD/NAD(P)-binding domain"/>
    <property type="match status" value="1"/>
</dbReference>
<evidence type="ECO:0000313" key="3">
    <source>
        <dbReference type="EMBL" id="TDP62252.1"/>
    </source>
</evidence>
<keyword evidence="1" id="KW-0560">Oxidoreductase</keyword>
<dbReference type="InParanoid" id="A0A4V6PV38"/>
<dbReference type="PANTHER" id="PTHR13847:SF287">
    <property type="entry name" value="FAD-DEPENDENT OXIDOREDUCTASE DOMAIN-CONTAINING PROTEIN 1"/>
    <property type="match status" value="1"/>
</dbReference>
<evidence type="ECO:0000256" key="1">
    <source>
        <dbReference type="ARBA" id="ARBA00023002"/>
    </source>
</evidence>
<evidence type="ECO:0000259" key="2">
    <source>
        <dbReference type="Pfam" id="PF01266"/>
    </source>
</evidence>
<dbReference type="Pfam" id="PF01266">
    <property type="entry name" value="DAO"/>
    <property type="match status" value="1"/>
</dbReference>
<proteinExistence type="predicted"/>
<gene>
    <name evidence="3" type="ORF">DES47_10864</name>
</gene>
<accession>A0A4V6PV38</accession>
<protein>
    <submittedName>
        <fullName evidence="3">Glycine/D-amino acid oxidase-like deaminating enzyme</fullName>
    </submittedName>
</protein>
<dbReference type="InterPro" id="IPR036188">
    <property type="entry name" value="FAD/NAD-bd_sf"/>
</dbReference>
<comment type="caution">
    <text evidence="3">The sequence shown here is derived from an EMBL/GenBank/DDBJ whole genome shotgun (WGS) entry which is preliminary data.</text>
</comment>
<dbReference type="GO" id="GO:0005737">
    <property type="term" value="C:cytoplasm"/>
    <property type="evidence" value="ECO:0007669"/>
    <property type="project" value="TreeGrafter"/>
</dbReference>
<dbReference type="AlphaFoldDB" id="A0A4V6PV38"/>
<dbReference type="EMBL" id="SNXS01000008">
    <property type="protein sequence ID" value="TDP62252.1"/>
    <property type="molecule type" value="Genomic_DNA"/>
</dbReference>
<dbReference type="SUPFAM" id="SSF51905">
    <property type="entry name" value="FAD/NAD(P)-binding domain"/>
    <property type="match status" value="1"/>
</dbReference>
<name>A0A4V6PV38_9BURK</name>
<sequence>MRTADVIIIGAGIIGAACARAYARQGLSVAVVEPAAVGGGATAASMGHLLVVDAEGSADEAEFALSRRSVRLWQDWLDESRDHAAQAEHQACGTLWVAADDEEMALAARKQAWLTARGLQAELLDAHALAQVEPMLRPGLAGALRVPGDARVYPPKVAQRWLEEARAELIRGEVVTLDGAGLRLADGRQLWGALVVLCAGLASQRWLPPGCLLPKKGQLAITQRHPDLVKHQLVELGYIKKAHLVDEDTVSFNVQPRPGGQLLIGSSRQVGREDRALDLPMLRQMLQCATGYLPGLAELSLLRCWTGIRPASADGQPLIGAHPTLPRVWLATGHEGLGITTSLASAELLAELSLAQAPTLDPQPFSPARFAA</sequence>
<dbReference type="RefSeq" id="WP_133703135.1">
    <property type="nucleotide sequence ID" value="NZ_SNXS01000008.1"/>
</dbReference>
<dbReference type="Proteomes" id="UP000295361">
    <property type="component" value="Unassembled WGS sequence"/>
</dbReference>
<dbReference type="SUPFAM" id="SSF54373">
    <property type="entry name" value="FAD-linked reductases, C-terminal domain"/>
    <property type="match status" value="1"/>
</dbReference>
<dbReference type="PROSITE" id="PS51257">
    <property type="entry name" value="PROKAR_LIPOPROTEIN"/>
    <property type="match status" value="1"/>
</dbReference>
<evidence type="ECO:0000313" key="4">
    <source>
        <dbReference type="Proteomes" id="UP000295361"/>
    </source>
</evidence>